<dbReference type="PANTHER" id="PTHR43628">
    <property type="entry name" value="ACTIVATOR OF C KINASE PROTEIN 1-RELATED"/>
    <property type="match status" value="1"/>
</dbReference>
<dbReference type="HOGENOM" id="CLU_000288_36_14_1"/>
<dbReference type="EMBL" id="JEMT01012664">
    <property type="protein sequence ID" value="EXX74946.1"/>
    <property type="molecule type" value="Genomic_DNA"/>
</dbReference>
<evidence type="ECO:0000313" key="2">
    <source>
        <dbReference type="Proteomes" id="UP000022910"/>
    </source>
</evidence>
<dbReference type="Pfam" id="PF08238">
    <property type="entry name" value="Sel1"/>
    <property type="match status" value="6"/>
</dbReference>
<sequence>MPDNKKMQYTENTNEWNNLIEEKIITTTDITENVQFLSNKKFNDNSESQQEESSQLIRCYNKINLKEINPITISNEREKLLFEKGFDIIIDEINDLIFKSFNEGIGIESKLLKKKIIEHFNNYNTNSKEIYDWLINNQNNSNSIFLLGYLKRFGIGTSKNNKKAFNLFISASEKHHLLAQTFAGECYQCGNGTIKNEKLAFDYLEKLANKNFTHGQLRIGYFYENGIGIKKDTKKAFHYYEKAANNGNKMAIYNLGLFYKDGISVEKNYNKAIELFRQSAEEGCSGGITMLGHCYNYGIGTKIDKQKAFELYQKSANLGSSEAQYKLGIMYEFGIIKDIGKAIYWYKKSAKQGFKKAQNKLKSFNFYNL</sequence>
<dbReference type="SUPFAM" id="SSF81901">
    <property type="entry name" value="HCP-like"/>
    <property type="match status" value="2"/>
</dbReference>
<reference evidence="1 2" key="1">
    <citation type="submission" date="2014-02" db="EMBL/GenBank/DDBJ databases">
        <title>Single nucleus genome sequencing reveals high similarity among nuclei of an endomycorrhizal fungus.</title>
        <authorList>
            <person name="Lin K."/>
            <person name="Geurts R."/>
            <person name="Zhang Z."/>
            <person name="Limpens E."/>
            <person name="Saunders D.G."/>
            <person name="Mu D."/>
            <person name="Pang E."/>
            <person name="Cao H."/>
            <person name="Cha H."/>
            <person name="Lin T."/>
            <person name="Zhou Q."/>
            <person name="Shang Y."/>
            <person name="Li Y."/>
            <person name="Ivanov S."/>
            <person name="Sharma T."/>
            <person name="Velzen R.V."/>
            <person name="Ruijter N.D."/>
            <person name="Aanen D.K."/>
            <person name="Win J."/>
            <person name="Kamoun S."/>
            <person name="Bisseling T."/>
            <person name="Huang S."/>
        </authorList>
    </citation>
    <scope>NUCLEOTIDE SEQUENCE [LARGE SCALE GENOMIC DNA]</scope>
    <source>
        <strain evidence="2">DAOM197198w</strain>
    </source>
</reference>
<dbReference type="InterPro" id="IPR011990">
    <property type="entry name" value="TPR-like_helical_dom_sf"/>
</dbReference>
<dbReference type="AlphaFoldDB" id="A0A015LQD1"/>
<name>A0A015LQD1_RHIIW</name>
<organism evidence="1 2">
    <name type="scientific">Rhizophagus irregularis (strain DAOM 197198w)</name>
    <name type="common">Glomus intraradices</name>
    <dbReference type="NCBI Taxonomy" id="1432141"/>
    <lineage>
        <taxon>Eukaryota</taxon>
        <taxon>Fungi</taxon>
        <taxon>Fungi incertae sedis</taxon>
        <taxon>Mucoromycota</taxon>
        <taxon>Glomeromycotina</taxon>
        <taxon>Glomeromycetes</taxon>
        <taxon>Glomerales</taxon>
        <taxon>Glomeraceae</taxon>
        <taxon>Rhizophagus</taxon>
    </lineage>
</organism>
<dbReference type="Gene3D" id="1.25.40.10">
    <property type="entry name" value="Tetratricopeptide repeat domain"/>
    <property type="match status" value="1"/>
</dbReference>
<protein>
    <submittedName>
        <fullName evidence="1">Skt5p</fullName>
    </submittedName>
</protein>
<evidence type="ECO:0000313" key="1">
    <source>
        <dbReference type="EMBL" id="EXX74946.1"/>
    </source>
</evidence>
<dbReference type="InterPro" id="IPR006597">
    <property type="entry name" value="Sel1-like"/>
</dbReference>
<dbReference type="Proteomes" id="UP000022910">
    <property type="component" value="Unassembled WGS sequence"/>
</dbReference>
<dbReference type="PANTHER" id="PTHR43628:SF1">
    <property type="entry name" value="CHITIN SYNTHASE REGULATORY FACTOR 2-RELATED"/>
    <property type="match status" value="1"/>
</dbReference>
<proteinExistence type="predicted"/>
<dbReference type="OMA" id="ENATHYW"/>
<accession>A0A015LQD1</accession>
<keyword evidence="2" id="KW-1185">Reference proteome</keyword>
<gene>
    <name evidence="1" type="ORF">RirG_046390</name>
</gene>
<comment type="caution">
    <text evidence="1">The sequence shown here is derived from an EMBL/GenBank/DDBJ whole genome shotgun (WGS) entry which is preliminary data.</text>
</comment>
<dbReference type="SMART" id="SM00671">
    <property type="entry name" value="SEL1"/>
    <property type="match status" value="6"/>
</dbReference>
<dbReference type="InterPro" id="IPR052945">
    <property type="entry name" value="Mitotic_Regulator"/>
</dbReference>